<dbReference type="Gene3D" id="3.90.215.10">
    <property type="entry name" value="Gamma Fibrinogen, chain A, domain 1"/>
    <property type="match status" value="1"/>
</dbReference>
<dbReference type="Pfam" id="PF00147">
    <property type="entry name" value="Fibrinogen_C"/>
    <property type="match status" value="1"/>
</dbReference>
<name>A7RN67_NEMVE</name>
<dbReference type="eggNOG" id="KOG2579">
    <property type="taxonomic scope" value="Eukaryota"/>
</dbReference>
<dbReference type="SUPFAM" id="SSF56496">
    <property type="entry name" value="Fibrinogen C-terminal domain-like"/>
    <property type="match status" value="1"/>
</dbReference>
<dbReference type="AlphaFoldDB" id="A7RN67"/>
<evidence type="ECO:0000313" key="2">
    <source>
        <dbReference type="EMBL" id="EDO47016.1"/>
    </source>
</evidence>
<dbReference type="KEGG" id="nve:5519177"/>
<dbReference type="InterPro" id="IPR014716">
    <property type="entry name" value="Fibrinogen_a/b/g_C_1"/>
</dbReference>
<dbReference type="InterPro" id="IPR050373">
    <property type="entry name" value="Fibrinogen_C-term_domain"/>
</dbReference>
<organism evidence="2 3">
    <name type="scientific">Nematostella vectensis</name>
    <name type="common">Starlet sea anemone</name>
    <dbReference type="NCBI Taxonomy" id="45351"/>
    <lineage>
        <taxon>Eukaryota</taxon>
        <taxon>Metazoa</taxon>
        <taxon>Cnidaria</taxon>
        <taxon>Anthozoa</taxon>
        <taxon>Hexacorallia</taxon>
        <taxon>Actiniaria</taxon>
        <taxon>Edwardsiidae</taxon>
        <taxon>Nematostella</taxon>
    </lineage>
</organism>
<accession>A7RN67</accession>
<dbReference type="NCBIfam" id="NF040941">
    <property type="entry name" value="GGGWT_bact"/>
    <property type="match status" value="1"/>
</dbReference>
<dbReference type="PhylomeDB" id="A7RN67"/>
<dbReference type="Proteomes" id="UP000001593">
    <property type="component" value="Unassembled WGS sequence"/>
</dbReference>
<dbReference type="PANTHER" id="PTHR19143:SF444">
    <property type="entry name" value="PROTEIN SCABROUS"/>
    <property type="match status" value="1"/>
</dbReference>
<dbReference type="OMA" id="LAPRDCH"/>
<dbReference type="SMART" id="SM00186">
    <property type="entry name" value="FBG"/>
    <property type="match status" value="1"/>
</dbReference>
<dbReference type="EMBL" id="DS469522">
    <property type="protein sequence ID" value="EDO47016.1"/>
    <property type="molecule type" value="Genomic_DNA"/>
</dbReference>
<gene>
    <name evidence="2" type="ORF">NEMVEDRAFT_v1g87498</name>
</gene>
<reference evidence="2 3" key="1">
    <citation type="journal article" date="2007" name="Science">
        <title>Sea anemone genome reveals ancestral eumetazoan gene repertoire and genomic organization.</title>
        <authorList>
            <person name="Putnam N.H."/>
            <person name="Srivastava M."/>
            <person name="Hellsten U."/>
            <person name="Dirks B."/>
            <person name="Chapman J."/>
            <person name="Salamov A."/>
            <person name="Terry A."/>
            <person name="Shapiro H."/>
            <person name="Lindquist E."/>
            <person name="Kapitonov V.V."/>
            <person name="Jurka J."/>
            <person name="Genikhovich G."/>
            <person name="Grigoriev I.V."/>
            <person name="Lucas S.M."/>
            <person name="Steele R.E."/>
            <person name="Finnerty J.R."/>
            <person name="Technau U."/>
            <person name="Martindale M.Q."/>
            <person name="Rokhsar D.S."/>
        </authorList>
    </citation>
    <scope>NUCLEOTIDE SEQUENCE [LARGE SCALE GENOMIC DNA]</scope>
    <source>
        <strain evidence="3">CH2 X CH6</strain>
    </source>
</reference>
<keyword evidence="3" id="KW-1185">Reference proteome</keyword>
<proteinExistence type="predicted"/>
<sequence length="128" mass="14399">MRSCADILNAGSNTSGVYTIEPDDGEPLKVFCDQETSGGGWIVFQRRQDGSVDFYRNWTNYEHGFGDFAGEFWLGLGRIHRLTNATTNELRVDMEAEEGETAHAQYGHFEVGEKSDKYRLSVDSYSGK</sequence>
<feature type="domain" description="Fibrinogen C-terminal" evidence="1">
    <location>
        <begin position="1"/>
        <end position="128"/>
    </location>
</feature>
<dbReference type="HOGENOM" id="CLU_038628_9_2_1"/>
<protein>
    <recommendedName>
        <fullName evidence="1">Fibrinogen C-terminal domain-containing protein</fullName>
    </recommendedName>
</protein>
<dbReference type="InterPro" id="IPR036056">
    <property type="entry name" value="Fibrinogen-like_C"/>
</dbReference>
<evidence type="ECO:0000259" key="1">
    <source>
        <dbReference type="PROSITE" id="PS51406"/>
    </source>
</evidence>
<dbReference type="InParanoid" id="A7RN67"/>
<evidence type="ECO:0000313" key="3">
    <source>
        <dbReference type="Proteomes" id="UP000001593"/>
    </source>
</evidence>
<dbReference type="GO" id="GO:0005615">
    <property type="term" value="C:extracellular space"/>
    <property type="evidence" value="ECO:0000318"/>
    <property type="project" value="GO_Central"/>
</dbReference>
<dbReference type="PROSITE" id="PS51406">
    <property type="entry name" value="FIBRINOGEN_C_2"/>
    <property type="match status" value="1"/>
</dbReference>
<dbReference type="InterPro" id="IPR002181">
    <property type="entry name" value="Fibrinogen_a/b/g_C_dom"/>
</dbReference>
<dbReference type="STRING" id="45351.A7RN67"/>
<dbReference type="PANTHER" id="PTHR19143">
    <property type="entry name" value="FIBRINOGEN/TENASCIN/ANGIOPOEITIN"/>
    <property type="match status" value="1"/>
</dbReference>